<dbReference type="InterPro" id="IPR037522">
    <property type="entry name" value="HD_GYP_dom"/>
</dbReference>
<accession>A0ABT7SSY0</accession>
<dbReference type="Pfam" id="PF13487">
    <property type="entry name" value="HD_5"/>
    <property type="match status" value="1"/>
</dbReference>
<keyword evidence="1" id="KW-0597">Phosphoprotein</keyword>
<reference evidence="4 5" key="1">
    <citation type="submission" date="2023-06" db="EMBL/GenBank/DDBJ databases">
        <title>Alteromonas sp. ASW11-36 isolated from intertidal sand.</title>
        <authorList>
            <person name="Li Y."/>
        </authorList>
    </citation>
    <scope>NUCLEOTIDE SEQUENCE [LARGE SCALE GENOMIC DNA]</scope>
    <source>
        <strain evidence="4 5">ASW11-36</strain>
    </source>
</reference>
<evidence type="ECO:0000256" key="1">
    <source>
        <dbReference type="PROSITE-ProRule" id="PRU00169"/>
    </source>
</evidence>
<dbReference type="CDD" id="cd17569">
    <property type="entry name" value="REC_HupR-like"/>
    <property type="match status" value="1"/>
</dbReference>
<comment type="caution">
    <text evidence="4">The sequence shown here is derived from an EMBL/GenBank/DDBJ whole genome shotgun (WGS) entry which is preliminary data.</text>
</comment>
<dbReference type="InterPro" id="IPR052020">
    <property type="entry name" value="Cyclic_di-GMP/3'3'-cGAMP_PDE"/>
</dbReference>
<dbReference type="Gene3D" id="1.10.3210.10">
    <property type="entry name" value="Hypothetical protein af1432"/>
    <property type="match status" value="1"/>
</dbReference>
<dbReference type="PANTHER" id="PTHR45228:SF8">
    <property type="entry name" value="TWO-COMPONENT RESPONSE REGULATOR-RELATED"/>
    <property type="match status" value="1"/>
</dbReference>
<feature type="domain" description="Response regulatory" evidence="2">
    <location>
        <begin position="23"/>
        <end position="138"/>
    </location>
</feature>
<feature type="modified residue" description="4-aspartylphosphate" evidence="1">
    <location>
        <position position="72"/>
    </location>
</feature>
<dbReference type="EMBL" id="JAUCBP010000001">
    <property type="protein sequence ID" value="MDM7859299.1"/>
    <property type="molecule type" value="Genomic_DNA"/>
</dbReference>
<dbReference type="PANTHER" id="PTHR45228">
    <property type="entry name" value="CYCLIC DI-GMP PHOSPHODIESTERASE TM_0186-RELATED"/>
    <property type="match status" value="1"/>
</dbReference>
<organism evidence="4 5">
    <name type="scientific">Alteromonas arenosi</name>
    <dbReference type="NCBI Taxonomy" id="3055817"/>
    <lineage>
        <taxon>Bacteria</taxon>
        <taxon>Pseudomonadati</taxon>
        <taxon>Pseudomonadota</taxon>
        <taxon>Gammaproteobacteria</taxon>
        <taxon>Alteromonadales</taxon>
        <taxon>Alteromonadaceae</taxon>
        <taxon>Alteromonas/Salinimonas group</taxon>
        <taxon>Alteromonas</taxon>
    </lineage>
</organism>
<name>A0ABT7SSY0_9ALTE</name>
<dbReference type="Proteomes" id="UP001234343">
    <property type="component" value="Unassembled WGS sequence"/>
</dbReference>
<evidence type="ECO:0000313" key="4">
    <source>
        <dbReference type="EMBL" id="MDM7859299.1"/>
    </source>
</evidence>
<dbReference type="Pfam" id="PF00072">
    <property type="entry name" value="Response_reg"/>
    <property type="match status" value="1"/>
</dbReference>
<evidence type="ECO:0000259" key="2">
    <source>
        <dbReference type="PROSITE" id="PS50110"/>
    </source>
</evidence>
<protein>
    <submittedName>
        <fullName evidence="4">Response regulator</fullName>
    </submittedName>
</protein>
<dbReference type="SMART" id="SM00448">
    <property type="entry name" value="REC"/>
    <property type="match status" value="1"/>
</dbReference>
<dbReference type="SUPFAM" id="SSF52172">
    <property type="entry name" value="CheY-like"/>
    <property type="match status" value="1"/>
</dbReference>
<proteinExistence type="predicted"/>
<dbReference type="InterPro" id="IPR001789">
    <property type="entry name" value="Sig_transdc_resp-reg_receiver"/>
</dbReference>
<sequence>MYKQSNTMMTTAHKRTESSIVPTLLLVDDEPDILAALQRCLRKEPFTILTAANGVEAKACLQSETVHILMTDLRMPGMDGESLLEYVAEAHPSVYRIVLTGYAELASVKRAVNNGHIQCYLEKPWENATVVSALDQARFEVENKQSERRYIQKVTSAQKKLTVRNSALEKAVVARTKQLRATLKQVQNEKLAATQMLFNMLTICPHLDPQFALNVSDLCVKIARCMQLPQEDIDTLELSGKFCEIGLIGVDHALLRTPINKLNFHQQQLYFGQVEKAEQLLAPVSHLEGVLDTITQQFEQPNGYGSPMHLSADQIVVTASILAVARDVWLLASGRLTGSKVSETAIRSHLEHHSGKKYAEQVVEAALQLNKLSREYVLQASTPVSALTPGMTLSENLYSSAFLLIFPKGHVLTERSIKRLLAIESNSGELLNIHVADAGSE</sequence>
<gene>
    <name evidence="4" type="ORF">QTP81_01605</name>
</gene>
<dbReference type="Gene3D" id="3.40.50.2300">
    <property type="match status" value="1"/>
</dbReference>
<evidence type="ECO:0000259" key="3">
    <source>
        <dbReference type="PROSITE" id="PS51832"/>
    </source>
</evidence>
<dbReference type="InterPro" id="IPR011006">
    <property type="entry name" value="CheY-like_superfamily"/>
</dbReference>
<dbReference type="PROSITE" id="PS50110">
    <property type="entry name" value="RESPONSE_REGULATORY"/>
    <property type="match status" value="1"/>
</dbReference>
<dbReference type="RefSeq" id="WP_289363226.1">
    <property type="nucleotide sequence ID" value="NZ_JAUCBP010000001.1"/>
</dbReference>
<feature type="domain" description="HD-GYP" evidence="3">
    <location>
        <begin position="186"/>
        <end position="382"/>
    </location>
</feature>
<evidence type="ECO:0000313" key="5">
    <source>
        <dbReference type="Proteomes" id="UP001234343"/>
    </source>
</evidence>
<dbReference type="PROSITE" id="PS51832">
    <property type="entry name" value="HD_GYP"/>
    <property type="match status" value="1"/>
</dbReference>
<keyword evidence="5" id="KW-1185">Reference proteome</keyword>